<dbReference type="InterPro" id="IPR011990">
    <property type="entry name" value="TPR-like_helical_dom_sf"/>
</dbReference>
<protein>
    <submittedName>
        <fullName evidence="2">Tetratricopeptide repeat protein</fullName>
    </submittedName>
</protein>
<name>A0ABM9P726_9FLAO</name>
<comment type="caution">
    <text evidence="2">The sequence shown here is derived from an EMBL/GenBank/DDBJ whole genome shotgun (WGS) entry which is preliminary data.</text>
</comment>
<accession>A0ABM9P726</accession>
<evidence type="ECO:0000256" key="1">
    <source>
        <dbReference type="PROSITE-ProRule" id="PRU00339"/>
    </source>
</evidence>
<dbReference type="InterPro" id="IPR019734">
    <property type="entry name" value="TPR_rpt"/>
</dbReference>
<dbReference type="PROSITE" id="PS50005">
    <property type="entry name" value="TPR"/>
    <property type="match status" value="1"/>
</dbReference>
<dbReference type="RefSeq" id="WP_348714135.1">
    <property type="nucleotide sequence ID" value="NZ_CAXJIO010000004.1"/>
</dbReference>
<dbReference type="Gene3D" id="1.25.40.10">
    <property type="entry name" value="Tetratricopeptide repeat domain"/>
    <property type="match status" value="1"/>
</dbReference>
<sequence>MKKTINTSLLFILSFISQIGFSQEYLEEFYKYLDTNDTINQVKILEKWKSEEPNDPELFTSYFNYHFNKSRKEVLALTNDQPNDDSLIIKDSLNQNVGFIGSQVVFDEKELQKGLDKIDEGIQRYPNRLDMRFGKIYALGQIYKWNDFASEIIQTVKYSTKNNNNWTWTKNKKYEGGQKEFLLSIQSYQLQLYNTGDDALLKHVQDIANTILNYYPNHIESLSNLSITYLVAKEYDKAIAVLLRAEKITPDDPVILGNLAHGYKLKGNKKKAIEYYKKLAKHDKEDVKAFAKKQITELNQ</sequence>
<evidence type="ECO:0000313" key="2">
    <source>
        <dbReference type="EMBL" id="CAL2101371.1"/>
    </source>
</evidence>
<keyword evidence="3" id="KW-1185">Reference proteome</keyword>
<keyword evidence="1" id="KW-0802">TPR repeat</keyword>
<dbReference type="Pfam" id="PF13176">
    <property type="entry name" value="TPR_7"/>
    <property type="match status" value="1"/>
</dbReference>
<proteinExistence type="predicted"/>
<organism evidence="2 3">
    <name type="scientific">Tenacibaculum polynesiense</name>
    <dbReference type="NCBI Taxonomy" id="3137857"/>
    <lineage>
        <taxon>Bacteria</taxon>
        <taxon>Pseudomonadati</taxon>
        <taxon>Bacteroidota</taxon>
        <taxon>Flavobacteriia</taxon>
        <taxon>Flavobacteriales</taxon>
        <taxon>Flavobacteriaceae</taxon>
        <taxon>Tenacibaculum</taxon>
    </lineage>
</organism>
<feature type="repeat" description="TPR" evidence="1">
    <location>
        <begin position="219"/>
        <end position="252"/>
    </location>
</feature>
<dbReference type="Proteomes" id="UP001497527">
    <property type="component" value="Unassembled WGS sequence"/>
</dbReference>
<dbReference type="EMBL" id="CAXJIO010000004">
    <property type="protein sequence ID" value="CAL2101371.1"/>
    <property type="molecule type" value="Genomic_DNA"/>
</dbReference>
<evidence type="ECO:0000313" key="3">
    <source>
        <dbReference type="Proteomes" id="UP001497527"/>
    </source>
</evidence>
<dbReference type="SUPFAM" id="SSF48452">
    <property type="entry name" value="TPR-like"/>
    <property type="match status" value="1"/>
</dbReference>
<gene>
    <name evidence="2" type="ORF">T190423A01A_130051</name>
</gene>
<dbReference type="SMART" id="SM00028">
    <property type="entry name" value="TPR"/>
    <property type="match status" value="2"/>
</dbReference>
<reference evidence="2 3" key="1">
    <citation type="submission" date="2024-05" db="EMBL/GenBank/DDBJ databases">
        <authorList>
            <person name="Duchaud E."/>
        </authorList>
    </citation>
    <scope>NUCLEOTIDE SEQUENCE [LARGE SCALE GENOMIC DNA]</scope>
    <source>
        <strain evidence="2">Ena-SAMPLE-TAB-13-05-2024-13:56:06:370-140308</strain>
    </source>
</reference>